<name>A0A6J7HD48_9ZZZZ</name>
<accession>A0A6J7HD48</accession>
<reference evidence="2" key="1">
    <citation type="submission" date="2020-05" db="EMBL/GenBank/DDBJ databases">
        <authorList>
            <person name="Chiriac C."/>
            <person name="Salcher M."/>
            <person name="Ghai R."/>
            <person name="Kavagutti S V."/>
        </authorList>
    </citation>
    <scope>NUCLEOTIDE SEQUENCE</scope>
</reference>
<proteinExistence type="predicted"/>
<sequence length="119" mass="13222">MNKARVVMLAVVAVVLVASPAQAEPMKKHTKEAVRCSRQVLKASIGADGFIRTGKTDKEFLNKTMVKVLGRMSAKCRTTTEEMLLAYKQIVAPKEKLDWAAEVTSMIAREYEVPLSRLL</sequence>
<protein>
    <submittedName>
        <fullName evidence="2">Unannotated protein</fullName>
    </submittedName>
</protein>
<dbReference type="EMBL" id="CAEZYK010000023">
    <property type="protein sequence ID" value="CAB4720511.1"/>
    <property type="molecule type" value="Genomic_DNA"/>
</dbReference>
<dbReference type="AlphaFoldDB" id="A0A6J7HD48"/>
<organism evidence="2">
    <name type="scientific">freshwater metagenome</name>
    <dbReference type="NCBI Taxonomy" id="449393"/>
    <lineage>
        <taxon>unclassified sequences</taxon>
        <taxon>metagenomes</taxon>
        <taxon>ecological metagenomes</taxon>
    </lineage>
</organism>
<gene>
    <name evidence="1" type="ORF">UFOPK2683_00582</name>
    <name evidence="2" type="ORF">UFOPK3605_01556</name>
    <name evidence="3" type="ORF">UFOPK4121_01609</name>
</gene>
<dbReference type="EMBL" id="CAFBMM010000127">
    <property type="protein sequence ID" value="CAB4918901.1"/>
    <property type="molecule type" value="Genomic_DNA"/>
</dbReference>
<dbReference type="EMBL" id="CAFBPQ010000088">
    <property type="protein sequence ID" value="CAB5033180.1"/>
    <property type="molecule type" value="Genomic_DNA"/>
</dbReference>
<evidence type="ECO:0000313" key="2">
    <source>
        <dbReference type="EMBL" id="CAB4918901.1"/>
    </source>
</evidence>
<evidence type="ECO:0000313" key="1">
    <source>
        <dbReference type="EMBL" id="CAB4720511.1"/>
    </source>
</evidence>
<evidence type="ECO:0000313" key="3">
    <source>
        <dbReference type="EMBL" id="CAB5033180.1"/>
    </source>
</evidence>